<accession>A0ABW6PN47</accession>
<dbReference type="InterPro" id="IPR009061">
    <property type="entry name" value="DNA-bd_dom_put_sf"/>
</dbReference>
<proteinExistence type="predicted"/>
<keyword evidence="3" id="KW-1185">Reference proteome</keyword>
<sequence length="58" mass="6733">MSTPELAERLKIPTKTLAAWAGSGYGPPFARMGRYRRYRLGDVRDWEHTRLGDTTREH</sequence>
<organism evidence="2 3">
    <name type="scientific">Nocardia thailandica</name>
    <dbReference type="NCBI Taxonomy" id="257275"/>
    <lineage>
        <taxon>Bacteria</taxon>
        <taxon>Bacillati</taxon>
        <taxon>Actinomycetota</taxon>
        <taxon>Actinomycetes</taxon>
        <taxon>Mycobacteriales</taxon>
        <taxon>Nocardiaceae</taxon>
        <taxon>Nocardia</taxon>
    </lineage>
</organism>
<evidence type="ECO:0000313" key="3">
    <source>
        <dbReference type="Proteomes" id="UP001601444"/>
    </source>
</evidence>
<reference evidence="2 3" key="1">
    <citation type="submission" date="2024-10" db="EMBL/GenBank/DDBJ databases">
        <title>The Natural Products Discovery Center: Release of the First 8490 Sequenced Strains for Exploring Actinobacteria Biosynthetic Diversity.</title>
        <authorList>
            <person name="Kalkreuter E."/>
            <person name="Kautsar S.A."/>
            <person name="Yang D."/>
            <person name="Bader C.D."/>
            <person name="Teijaro C.N."/>
            <person name="Fluegel L."/>
            <person name="Davis C.M."/>
            <person name="Simpson J.R."/>
            <person name="Lauterbach L."/>
            <person name="Steele A.D."/>
            <person name="Gui C."/>
            <person name="Meng S."/>
            <person name="Li G."/>
            <person name="Viehrig K."/>
            <person name="Ye F."/>
            <person name="Su P."/>
            <person name="Kiefer A.F."/>
            <person name="Nichols A."/>
            <person name="Cepeda A.J."/>
            <person name="Yan W."/>
            <person name="Fan B."/>
            <person name="Jiang Y."/>
            <person name="Adhikari A."/>
            <person name="Zheng C.-J."/>
            <person name="Schuster L."/>
            <person name="Cowan T.M."/>
            <person name="Smanski M.J."/>
            <person name="Chevrette M.G."/>
            <person name="De Carvalho L.P.S."/>
            <person name="Shen B."/>
        </authorList>
    </citation>
    <scope>NUCLEOTIDE SEQUENCE [LARGE SCALE GENOMIC DNA]</scope>
    <source>
        <strain evidence="2 3">NPDC004045</strain>
    </source>
</reference>
<gene>
    <name evidence="2" type="ORF">ACFYTF_13460</name>
</gene>
<dbReference type="EMBL" id="JBIAMX010000007">
    <property type="protein sequence ID" value="MFF0543834.1"/>
    <property type="molecule type" value="Genomic_DNA"/>
</dbReference>
<feature type="domain" description="Helix-turn-helix" evidence="1">
    <location>
        <begin position="1"/>
        <end position="46"/>
    </location>
</feature>
<name>A0ABW6PN47_9NOCA</name>
<evidence type="ECO:0000313" key="2">
    <source>
        <dbReference type="EMBL" id="MFF0543834.1"/>
    </source>
</evidence>
<dbReference type="InterPro" id="IPR041657">
    <property type="entry name" value="HTH_17"/>
</dbReference>
<dbReference type="Pfam" id="PF12728">
    <property type="entry name" value="HTH_17"/>
    <property type="match status" value="1"/>
</dbReference>
<dbReference type="Gene3D" id="1.10.10.10">
    <property type="entry name" value="Winged helix-like DNA-binding domain superfamily/Winged helix DNA-binding domain"/>
    <property type="match status" value="1"/>
</dbReference>
<dbReference type="SUPFAM" id="SSF46955">
    <property type="entry name" value="Putative DNA-binding domain"/>
    <property type="match status" value="1"/>
</dbReference>
<dbReference type="RefSeq" id="WP_387700481.1">
    <property type="nucleotide sequence ID" value="NZ_JBIAMX010000007.1"/>
</dbReference>
<comment type="caution">
    <text evidence="2">The sequence shown here is derived from an EMBL/GenBank/DDBJ whole genome shotgun (WGS) entry which is preliminary data.</text>
</comment>
<evidence type="ECO:0000259" key="1">
    <source>
        <dbReference type="Pfam" id="PF12728"/>
    </source>
</evidence>
<dbReference type="Proteomes" id="UP001601444">
    <property type="component" value="Unassembled WGS sequence"/>
</dbReference>
<dbReference type="InterPro" id="IPR036388">
    <property type="entry name" value="WH-like_DNA-bd_sf"/>
</dbReference>
<protein>
    <submittedName>
        <fullName evidence="2">Helix-turn-helix domain-containing protein</fullName>
    </submittedName>
</protein>